<dbReference type="KEGG" id="mwo:MWSIV6_1746"/>
<evidence type="ECO:0000313" key="4">
    <source>
        <dbReference type="EMBL" id="UXH31657.1"/>
    </source>
</evidence>
<dbReference type="InterPro" id="IPR007167">
    <property type="entry name" value="Fe-transptr_FeoA-like"/>
</dbReference>
<dbReference type="Proteomes" id="UP001369247">
    <property type="component" value="Unassembled WGS sequence"/>
</dbReference>
<feature type="domain" description="Ferrous iron transporter FeoA-like" evidence="2">
    <location>
        <begin position="3"/>
        <end position="75"/>
    </location>
</feature>
<dbReference type="Gene3D" id="2.30.30.90">
    <property type="match status" value="1"/>
</dbReference>
<dbReference type="GeneID" id="58979404"/>
<evidence type="ECO:0000313" key="3">
    <source>
        <dbReference type="EMBL" id="MEJ8541991.1"/>
    </source>
</evidence>
<dbReference type="Pfam" id="PF04023">
    <property type="entry name" value="FeoA"/>
    <property type="match status" value="1"/>
</dbReference>
<dbReference type="PANTHER" id="PTHR42954">
    <property type="entry name" value="FE(2+) TRANSPORT PROTEIN A"/>
    <property type="match status" value="1"/>
</dbReference>
<reference evidence="3 5" key="2">
    <citation type="submission" date="2023-12" db="EMBL/GenBank/DDBJ databases">
        <title>Phenotypic and Genomic Characterization of Methanothermobacter wolfeii Strain BSEL, a CO2-Capturing Archaeon with Minimal Nutrient Requirements.</title>
        <authorList>
            <person name="Ale Enriquez F."/>
            <person name="Ahring B.K."/>
        </authorList>
    </citation>
    <scope>NUCLEOTIDE SEQUENCE [LARGE SCALE GENOMIC DNA]</scope>
    <source>
        <strain evidence="3 5">BSEL-1</strain>
    </source>
</reference>
<evidence type="ECO:0000313" key="5">
    <source>
        <dbReference type="Proteomes" id="UP001369247"/>
    </source>
</evidence>
<evidence type="ECO:0000259" key="2">
    <source>
        <dbReference type="SMART" id="SM00899"/>
    </source>
</evidence>
<gene>
    <name evidence="4" type="ORF">N5910_09020</name>
    <name evidence="3" type="ORF">U2150_00545</name>
</gene>
<dbReference type="RefSeq" id="WP_074359588.1">
    <property type="nucleotide sequence ID" value="NZ_CP104550.1"/>
</dbReference>
<keyword evidence="5" id="KW-1185">Reference proteome</keyword>
<dbReference type="SMART" id="SM00899">
    <property type="entry name" value="FeoA"/>
    <property type="match status" value="1"/>
</dbReference>
<proteinExistence type="predicted"/>
<dbReference type="SUPFAM" id="SSF50037">
    <property type="entry name" value="C-terminal domain of transcriptional repressors"/>
    <property type="match status" value="1"/>
</dbReference>
<reference evidence="4" key="1">
    <citation type="submission" date="2022-09" db="EMBL/GenBank/DDBJ databases">
        <title>Characterization of three MwoI isoschizomers from sequenced genome and metagenomes.</title>
        <authorList>
            <person name="Fomenkov A."/>
            <person name="Xu S.Y."/>
            <person name="Roberts R.J."/>
        </authorList>
    </citation>
    <scope>NUCLEOTIDE SEQUENCE</scope>
    <source>
        <strain evidence="4">DSM 2970</strain>
    </source>
</reference>
<dbReference type="PANTHER" id="PTHR42954:SF2">
    <property type="entry name" value="FE(2+) TRANSPORT PROTEIN A"/>
    <property type="match status" value="1"/>
</dbReference>
<accession>A0A9E7UN17</accession>
<dbReference type="InterPro" id="IPR038157">
    <property type="entry name" value="FeoA_core_dom"/>
</dbReference>
<organism evidence="4">
    <name type="scientific">Methanothermobacter wolfeii</name>
    <name type="common">Methanobacterium wolfei</name>
    <dbReference type="NCBI Taxonomy" id="145261"/>
    <lineage>
        <taxon>Archaea</taxon>
        <taxon>Methanobacteriati</taxon>
        <taxon>Methanobacteriota</taxon>
        <taxon>Methanomada group</taxon>
        <taxon>Methanobacteria</taxon>
        <taxon>Methanobacteriales</taxon>
        <taxon>Methanobacteriaceae</taxon>
        <taxon>Methanothermobacter</taxon>
    </lineage>
</organism>
<dbReference type="Proteomes" id="UP001065373">
    <property type="component" value="Chromosome"/>
</dbReference>
<name>A0A9E7UN17_METWO</name>
<sequence length="80" mass="9178">METTLDRINESERVRVSSVELRGHMKQRIILMGITEGADILVERIAPLGDPMKVRVRGHPFSLRRAEASQIRVRRMKDAP</sequence>
<dbReference type="AlphaFoldDB" id="A0A9E7UN17"/>
<dbReference type="GeneID" id="75107390"/>
<keyword evidence="1" id="KW-0408">Iron</keyword>
<dbReference type="EMBL" id="CP104550">
    <property type="protein sequence ID" value="UXH31657.1"/>
    <property type="molecule type" value="Genomic_DNA"/>
</dbReference>
<dbReference type="EMBL" id="JAXUHJ010000003">
    <property type="protein sequence ID" value="MEJ8541991.1"/>
    <property type="molecule type" value="Genomic_DNA"/>
</dbReference>
<dbReference type="GO" id="GO:0046914">
    <property type="term" value="F:transition metal ion binding"/>
    <property type="evidence" value="ECO:0007669"/>
    <property type="project" value="InterPro"/>
</dbReference>
<protein>
    <submittedName>
        <fullName evidence="4">FeoA domain-containing protein</fullName>
    </submittedName>
</protein>
<evidence type="ECO:0000256" key="1">
    <source>
        <dbReference type="ARBA" id="ARBA00023004"/>
    </source>
</evidence>
<dbReference type="InterPro" id="IPR008988">
    <property type="entry name" value="Transcriptional_repressor_C"/>
</dbReference>
<dbReference type="InterPro" id="IPR052713">
    <property type="entry name" value="FeoA"/>
</dbReference>